<reference evidence="1" key="2">
    <citation type="journal article" date="2015" name="Fish Shellfish Immunol.">
        <title>Early steps in the European eel (Anguilla anguilla)-Vibrio vulnificus interaction in the gills: Role of the RtxA13 toxin.</title>
        <authorList>
            <person name="Callol A."/>
            <person name="Pajuelo D."/>
            <person name="Ebbesson L."/>
            <person name="Teles M."/>
            <person name="MacKenzie S."/>
            <person name="Amaro C."/>
        </authorList>
    </citation>
    <scope>NUCLEOTIDE SEQUENCE</scope>
</reference>
<name>A0A0E9XSZ7_ANGAN</name>
<organism evidence="1">
    <name type="scientific">Anguilla anguilla</name>
    <name type="common">European freshwater eel</name>
    <name type="synonym">Muraena anguilla</name>
    <dbReference type="NCBI Taxonomy" id="7936"/>
    <lineage>
        <taxon>Eukaryota</taxon>
        <taxon>Metazoa</taxon>
        <taxon>Chordata</taxon>
        <taxon>Craniata</taxon>
        <taxon>Vertebrata</taxon>
        <taxon>Euteleostomi</taxon>
        <taxon>Actinopterygii</taxon>
        <taxon>Neopterygii</taxon>
        <taxon>Teleostei</taxon>
        <taxon>Anguilliformes</taxon>
        <taxon>Anguillidae</taxon>
        <taxon>Anguilla</taxon>
    </lineage>
</organism>
<evidence type="ECO:0000313" key="1">
    <source>
        <dbReference type="EMBL" id="JAI05858.1"/>
    </source>
</evidence>
<sequence length="50" mass="5494">MLMEALLSLTKTPLKIWRRRRSCSTLRTLGLTPLIPLILITKASLGSAGT</sequence>
<accession>A0A0E9XSZ7</accession>
<proteinExistence type="predicted"/>
<dbReference type="AlphaFoldDB" id="A0A0E9XSZ7"/>
<dbReference type="EMBL" id="GBXM01002720">
    <property type="protein sequence ID" value="JAI05858.1"/>
    <property type="molecule type" value="Transcribed_RNA"/>
</dbReference>
<protein>
    <submittedName>
        <fullName evidence="1">Uncharacterized protein</fullName>
    </submittedName>
</protein>
<reference evidence="1" key="1">
    <citation type="submission" date="2014-11" db="EMBL/GenBank/DDBJ databases">
        <authorList>
            <person name="Amaro Gonzalez C."/>
        </authorList>
    </citation>
    <scope>NUCLEOTIDE SEQUENCE</scope>
</reference>